<dbReference type="InterPro" id="IPR036701">
    <property type="entry name" value="RraB-like_sf"/>
</dbReference>
<dbReference type="Gene3D" id="3.30.70.970">
    <property type="entry name" value="RraB-like"/>
    <property type="match status" value="1"/>
</dbReference>
<sequence length="113" mass="12771">MITLDQLEELFASIRDNTDWDLSAPLLWGYFFTADQDEQLTDVIPLLEAQGYAFVDLFIPQLEAGKQEYFVLHMEKAEVHTTASLFARNAELVDFAAQHGLRSYDGMDVGPLA</sequence>
<feature type="domain" description="Regulator of ribonuclease activity B" evidence="1">
    <location>
        <begin position="6"/>
        <end position="109"/>
    </location>
</feature>
<dbReference type="InterPro" id="IPR009671">
    <property type="entry name" value="RraB_dom"/>
</dbReference>
<evidence type="ECO:0000313" key="3">
    <source>
        <dbReference type="Proteomes" id="UP000510822"/>
    </source>
</evidence>
<reference evidence="2 3" key="1">
    <citation type="journal article" date="2016" name="Int. J. Syst. Evol. Microbiol.">
        <title>Chitinibacter fontanus sp. nov., isolated from a spring.</title>
        <authorList>
            <person name="Sheu S.Y."/>
            <person name="Li Y.S."/>
            <person name="Young C.C."/>
            <person name="Chen W.M."/>
        </authorList>
    </citation>
    <scope>NUCLEOTIDE SEQUENCE [LARGE SCALE GENOMIC DNA]</scope>
    <source>
        <strain evidence="2 3">STM-7</strain>
    </source>
</reference>
<name>A0A7D5VC71_9NEIS</name>
<evidence type="ECO:0000259" key="1">
    <source>
        <dbReference type="Pfam" id="PF06877"/>
    </source>
</evidence>
<dbReference type="EMBL" id="CP058952">
    <property type="protein sequence ID" value="QLI83156.1"/>
    <property type="molecule type" value="Genomic_DNA"/>
</dbReference>
<accession>A0A7D5VC71</accession>
<dbReference type="AlphaFoldDB" id="A0A7D5VC71"/>
<dbReference type="KEGG" id="cfon:HZU75_02630"/>
<gene>
    <name evidence="2" type="ORF">HZU75_02630</name>
</gene>
<dbReference type="Proteomes" id="UP000510822">
    <property type="component" value="Chromosome"/>
</dbReference>
<dbReference type="Pfam" id="PF06877">
    <property type="entry name" value="RraB"/>
    <property type="match status" value="1"/>
</dbReference>
<evidence type="ECO:0000313" key="2">
    <source>
        <dbReference type="EMBL" id="QLI83156.1"/>
    </source>
</evidence>
<organism evidence="2 3">
    <name type="scientific">Chitinibacter fontanus</name>
    <dbReference type="NCBI Taxonomy" id="1737446"/>
    <lineage>
        <taxon>Bacteria</taxon>
        <taxon>Pseudomonadati</taxon>
        <taxon>Pseudomonadota</taxon>
        <taxon>Betaproteobacteria</taxon>
        <taxon>Neisseriales</taxon>
        <taxon>Chitinibacteraceae</taxon>
        <taxon>Chitinibacter</taxon>
    </lineage>
</organism>
<keyword evidence="3" id="KW-1185">Reference proteome</keyword>
<proteinExistence type="predicted"/>
<protein>
    <submittedName>
        <fullName evidence="2">Ribonuclease E inhibitor RraB</fullName>
    </submittedName>
</protein>